<dbReference type="Pfam" id="PF06763">
    <property type="entry name" value="Minor_tail_Z"/>
    <property type="match status" value="1"/>
</dbReference>
<reference evidence="1 2" key="1">
    <citation type="submission" date="2011-10" db="EMBL/GenBank/DDBJ databases">
        <title>The Genome Sequence of Fusobacterium sp. 4_1_13.</title>
        <authorList>
            <consortium name="The Broad Institute Genome Sequencing Platform"/>
            <person name="Earl A."/>
            <person name="Ward D."/>
            <person name="Feldgarden M."/>
            <person name="Gevers D."/>
            <person name="Strauss J."/>
            <person name="Ambrose C."/>
            <person name="Allen-Vercoe E."/>
            <person name="Young S.K."/>
            <person name="Zeng Q."/>
            <person name="Gargeya S."/>
            <person name="Fitzgerald M."/>
            <person name="Haas B."/>
            <person name="Abouelleil A."/>
            <person name="Alvarado L."/>
            <person name="Arachchi H.M."/>
            <person name="Berlin A."/>
            <person name="Brown A."/>
            <person name="Chapman S.B."/>
            <person name="Chen Z."/>
            <person name="Dunbar C."/>
            <person name="Freedman E."/>
            <person name="Gearin G."/>
            <person name="Goldberg J."/>
            <person name="Griggs A."/>
            <person name="Gujja S."/>
            <person name="Heiman D."/>
            <person name="Howarth C."/>
            <person name="Larson L."/>
            <person name="Lui A."/>
            <person name="MacDonald P.J."/>
            <person name="Montmayeur A."/>
            <person name="Murphy C."/>
            <person name="Neiman D."/>
            <person name="Pearson M."/>
            <person name="Priest M."/>
            <person name="Roberts A."/>
            <person name="Saif S."/>
            <person name="Shea T."/>
            <person name="Shenoy N."/>
            <person name="Sisk P."/>
            <person name="Stolte C."/>
            <person name="Sykes S."/>
            <person name="Wortman J."/>
            <person name="Nusbaum C."/>
            <person name="Birren B."/>
        </authorList>
    </citation>
    <scope>NUCLEOTIDE SEQUENCE [LARGE SCALE GENOMIC DNA]</scope>
    <source>
        <strain evidence="1 2">4_1_13</strain>
    </source>
</reference>
<accession>A0A0M1VTH2</accession>
<dbReference type="Proteomes" id="UP000004925">
    <property type="component" value="Unassembled WGS sequence"/>
</dbReference>
<dbReference type="RefSeq" id="WP_008802808.1">
    <property type="nucleotide sequence ID" value="NZ_KQ235737.1"/>
</dbReference>
<dbReference type="AlphaFoldDB" id="A0A0M1VTH2"/>
<organism evidence="1 2">
    <name type="scientific">Fusobacterium vincentii 4_1_13</name>
    <dbReference type="NCBI Taxonomy" id="469606"/>
    <lineage>
        <taxon>Bacteria</taxon>
        <taxon>Fusobacteriati</taxon>
        <taxon>Fusobacteriota</taxon>
        <taxon>Fusobacteriia</taxon>
        <taxon>Fusobacteriales</taxon>
        <taxon>Fusobacteriaceae</taxon>
        <taxon>Fusobacterium</taxon>
    </lineage>
</organism>
<gene>
    <name evidence="1" type="ORF">FSCG_00693</name>
</gene>
<evidence type="ECO:0000313" key="1">
    <source>
        <dbReference type="EMBL" id="EEO39980.1"/>
    </source>
</evidence>
<dbReference type="InterPro" id="IPR010633">
    <property type="entry name" value="Phage_lambda_GpZ"/>
</dbReference>
<evidence type="ECO:0000313" key="2">
    <source>
        <dbReference type="Proteomes" id="UP000004925"/>
    </source>
</evidence>
<name>A0A0M1VTH2_FUSVC</name>
<protein>
    <submittedName>
        <fullName evidence="1">Uncharacterized protein</fullName>
    </submittedName>
</protein>
<comment type="caution">
    <text evidence="1">The sequence shown here is derived from an EMBL/GenBank/DDBJ whole genome shotgun (WGS) entry which is preliminary data.</text>
</comment>
<dbReference type="HOGENOM" id="CLU_100483_0_0_0"/>
<dbReference type="EMBL" id="ACDE02000019">
    <property type="protein sequence ID" value="EEO39980.1"/>
    <property type="molecule type" value="Genomic_DNA"/>
</dbReference>
<proteinExistence type="predicted"/>
<sequence length="202" mass="23070">MNEFLEVKNLEKAEAMLKNIPNGIERAITGTINKTLVKVKFEIKKKVSKDYNIIKKDVDKDLKIRKATFATLTGTISARYPREPIIRFLASSSKRNTKVKIKKTEKSKVLNGKPEYVGKPFITILQNGHMGIFQRKSNERKRTSKGKNIGKKQTPIAQLYTISISEMIASESVSKYAMEQGEKYIETILEKEINRILLGYTK</sequence>
<dbReference type="eggNOG" id="ENOG5032SY7">
    <property type="taxonomic scope" value="Bacteria"/>
</dbReference>